<keyword evidence="1" id="KW-0472">Membrane</keyword>
<name>A0A8T0CVI2_CORYI</name>
<gene>
    <name evidence="3" type="ORF">BT93_L3475</name>
</gene>
<keyword evidence="2" id="KW-0732">Signal</keyword>
<protein>
    <recommendedName>
        <fullName evidence="5">Secreted protein</fullName>
    </recommendedName>
</protein>
<feature type="chain" id="PRO_5035717383" description="Secreted protein" evidence="2">
    <location>
        <begin position="22"/>
        <end position="94"/>
    </location>
</feature>
<feature type="transmembrane region" description="Helical" evidence="1">
    <location>
        <begin position="51"/>
        <end position="74"/>
    </location>
</feature>
<dbReference type="Proteomes" id="UP000806378">
    <property type="component" value="Unassembled WGS sequence"/>
</dbReference>
<keyword evidence="4" id="KW-1185">Reference proteome</keyword>
<evidence type="ECO:0000313" key="4">
    <source>
        <dbReference type="Proteomes" id="UP000806378"/>
    </source>
</evidence>
<keyword evidence="1" id="KW-1133">Transmembrane helix</keyword>
<organism evidence="3 4">
    <name type="scientific">Corymbia citriodora subsp. variegata</name>
    <dbReference type="NCBI Taxonomy" id="360336"/>
    <lineage>
        <taxon>Eukaryota</taxon>
        <taxon>Viridiplantae</taxon>
        <taxon>Streptophyta</taxon>
        <taxon>Embryophyta</taxon>
        <taxon>Tracheophyta</taxon>
        <taxon>Spermatophyta</taxon>
        <taxon>Magnoliopsida</taxon>
        <taxon>eudicotyledons</taxon>
        <taxon>Gunneridae</taxon>
        <taxon>Pentapetalae</taxon>
        <taxon>rosids</taxon>
        <taxon>malvids</taxon>
        <taxon>Myrtales</taxon>
        <taxon>Myrtaceae</taxon>
        <taxon>Myrtoideae</taxon>
        <taxon>Eucalypteae</taxon>
        <taxon>Corymbia</taxon>
    </lineage>
</organism>
<keyword evidence="1" id="KW-0812">Transmembrane</keyword>
<reference evidence="3" key="1">
    <citation type="submission" date="2020-05" db="EMBL/GenBank/DDBJ databases">
        <title>WGS assembly of Corymbia citriodora subspecies variegata.</title>
        <authorList>
            <person name="Barry K."/>
            <person name="Hundley H."/>
            <person name="Shu S."/>
            <person name="Jenkins J."/>
            <person name="Grimwood J."/>
            <person name="Baten A."/>
        </authorList>
    </citation>
    <scope>NUCLEOTIDE SEQUENCE</scope>
    <source>
        <strain evidence="3">CV2-018</strain>
    </source>
</reference>
<accession>A0A8T0CVI2</accession>
<feature type="signal peptide" evidence="2">
    <location>
        <begin position="1"/>
        <end position="21"/>
    </location>
</feature>
<comment type="caution">
    <text evidence="3">The sequence shown here is derived from an EMBL/GenBank/DDBJ whole genome shotgun (WGS) entry which is preliminary data.</text>
</comment>
<dbReference type="AlphaFoldDB" id="A0A8T0CVI2"/>
<dbReference type="EMBL" id="MU089531">
    <property type="protein sequence ID" value="KAF7851591.1"/>
    <property type="molecule type" value="Genomic_DNA"/>
</dbReference>
<evidence type="ECO:0000313" key="3">
    <source>
        <dbReference type="EMBL" id="KAF7851591.1"/>
    </source>
</evidence>
<feature type="transmembrane region" description="Helical" evidence="1">
    <location>
        <begin position="20"/>
        <end position="39"/>
    </location>
</feature>
<evidence type="ECO:0000256" key="1">
    <source>
        <dbReference type="SAM" id="Phobius"/>
    </source>
</evidence>
<evidence type="ECO:0000256" key="2">
    <source>
        <dbReference type="SAM" id="SignalP"/>
    </source>
</evidence>
<dbReference type="Gramene" id="rna-gnl|WGS:JABURB|Cocit.L3475.1">
    <property type="protein sequence ID" value="cds-KAF7851591.1"/>
    <property type="gene ID" value="gene-BT93_L3475"/>
</dbReference>
<sequence length="94" mass="10541">MVVLGSWIAVKLSFLLRTSLSLPLLRACFAFFSLHFARCRCAPSRLLSRPSLFRSAVASLSFSCFASMVLLGLVDDCLWNSFPSEERFGVRGFR</sequence>
<evidence type="ECO:0008006" key="5">
    <source>
        <dbReference type="Google" id="ProtNLM"/>
    </source>
</evidence>
<proteinExistence type="predicted"/>